<protein>
    <submittedName>
        <fullName evidence="2">Lipase</fullName>
    </submittedName>
</protein>
<keyword evidence="1" id="KW-1133">Transmembrane helix</keyword>
<dbReference type="Gene3D" id="3.40.50.1110">
    <property type="entry name" value="SGNH hydrolase"/>
    <property type="match status" value="1"/>
</dbReference>
<dbReference type="EMBL" id="JBHULX010000030">
    <property type="protein sequence ID" value="MFD2592202.1"/>
    <property type="molecule type" value="Genomic_DNA"/>
</dbReference>
<dbReference type="InterPro" id="IPR036514">
    <property type="entry name" value="SGNH_hydro_sf"/>
</dbReference>
<keyword evidence="1" id="KW-0472">Membrane</keyword>
<organism evidence="2 3">
    <name type="scientific">Aquimarina hainanensis</name>
    <dbReference type="NCBI Taxonomy" id="1578017"/>
    <lineage>
        <taxon>Bacteria</taxon>
        <taxon>Pseudomonadati</taxon>
        <taxon>Bacteroidota</taxon>
        <taxon>Flavobacteriia</taxon>
        <taxon>Flavobacteriales</taxon>
        <taxon>Flavobacteriaceae</taxon>
        <taxon>Aquimarina</taxon>
    </lineage>
</organism>
<sequence length="506" mass="56721">MNSKPIQIALFIIVVLGILFGLTFLSEKGGIQKGITAEDGFSFSGFSIKYPTEEQFLGLEVDSTITKEEVLEVTQTVTPVADEVTDEPEGLSMAFMKNDSLQRPDFSKIDTTKIVRIQYPPDSLDLIGTLQKKIASGACRIIHYGDSQIEGDRISAYLRNRLQGIYGGGGPGFIPIKQVYDQVSAVVIPSDNWKRYALFDPTQSKFPHRKYGAYMSVSRFTEYRDPKKDSTIVDSLPLTKATITIGKSKKTYFKFRRFNSIGLHYGNATTPIQIKVYNDGALLQQGTLIADENYHIYTIKTAVAPTNLTIELEGRESADFYGVTLDAPSGVQIDNVAMRGASGTVFTTSNAASYARMARVLKPKIVIMQYGGNTMPYLKDSTKVDNYAKRILGQINWIRRRTKNVSFIFIGPTDMCLPVNGKMETYPLLPYLNQKLMETCTQNNVAYWSMYDAMGGKGSMKFWVEEKLTGSDYMHFTHKGTKIISELFFTALYLDLMEKKENVPEL</sequence>
<dbReference type="Gene3D" id="2.60.120.1360">
    <property type="match status" value="1"/>
</dbReference>
<feature type="transmembrane region" description="Helical" evidence="1">
    <location>
        <begin position="6"/>
        <end position="25"/>
    </location>
</feature>
<evidence type="ECO:0000256" key="1">
    <source>
        <dbReference type="SAM" id="Phobius"/>
    </source>
</evidence>
<keyword evidence="1" id="KW-0812">Transmembrane</keyword>
<dbReference type="RefSeq" id="WP_378253761.1">
    <property type="nucleotide sequence ID" value="NZ_JBHSJV010000001.1"/>
</dbReference>
<evidence type="ECO:0000313" key="3">
    <source>
        <dbReference type="Proteomes" id="UP001597459"/>
    </source>
</evidence>
<gene>
    <name evidence="2" type="ORF">ACFSTE_15295</name>
</gene>
<keyword evidence="3" id="KW-1185">Reference proteome</keyword>
<reference evidence="3" key="1">
    <citation type="journal article" date="2019" name="Int. J. Syst. Evol. Microbiol.">
        <title>The Global Catalogue of Microorganisms (GCM) 10K type strain sequencing project: providing services to taxonomists for standard genome sequencing and annotation.</title>
        <authorList>
            <consortium name="The Broad Institute Genomics Platform"/>
            <consortium name="The Broad Institute Genome Sequencing Center for Infectious Disease"/>
            <person name="Wu L."/>
            <person name="Ma J."/>
        </authorList>
    </citation>
    <scope>NUCLEOTIDE SEQUENCE [LARGE SCALE GENOMIC DNA]</scope>
    <source>
        <strain evidence="3">KCTC 42423</strain>
    </source>
</reference>
<accession>A0ABW5N9G9</accession>
<name>A0ABW5N9G9_9FLAO</name>
<proteinExistence type="predicted"/>
<comment type="caution">
    <text evidence="2">The sequence shown here is derived from an EMBL/GenBank/DDBJ whole genome shotgun (WGS) entry which is preliminary data.</text>
</comment>
<dbReference type="SUPFAM" id="SSF52266">
    <property type="entry name" value="SGNH hydrolase"/>
    <property type="match status" value="1"/>
</dbReference>
<evidence type="ECO:0000313" key="2">
    <source>
        <dbReference type="EMBL" id="MFD2592202.1"/>
    </source>
</evidence>
<dbReference type="Proteomes" id="UP001597459">
    <property type="component" value="Unassembled WGS sequence"/>
</dbReference>